<evidence type="ECO:0000313" key="3">
    <source>
        <dbReference type="Proteomes" id="UP000285232"/>
    </source>
</evidence>
<keyword evidence="3" id="KW-1185">Reference proteome</keyword>
<dbReference type="AlphaFoldDB" id="A0A419RX86"/>
<evidence type="ECO:0000256" key="1">
    <source>
        <dbReference type="SAM" id="SignalP"/>
    </source>
</evidence>
<dbReference type="RefSeq" id="WP_120049395.1">
    <property type="nucleotide sequence ID" value="NZ_RAHX01000001.1"/>
</dbReference>
<name>A0A419RX86_9SPHN</name>
<keyword evidence="1" id="KW-0732">Signal</keyword>
<dbReference type="Proteomes" id="UP000285232">
    <property type="component" value="Unassembled WGS sequence"/>
</dbReference>
<reference evidence="2 3" key="1">
    <citation type="journal article" date="2017" name="Int. J. Syst. Evol. Microbiol.">
        <title>Erythrobacter aquimixticola sp. nov., isolated from the junction between the ocean and a freshwater spring.</title>
        <authorList>
            <person name="Park S."/>
            <person name="Jung Y.T."/>
            <person name="Choi S.J."/>
            <person name="Yoon J.H."/>
        </authorList>
    </citation>
    <scope>NUCLEOTIDE SEQUENCE [LARGE SCALE GENOMIC DNA]</scope>
    <source>
        <strain evidence="2 3">JSSK-14</strain>
    </source>
</reference>
<dbReference type="OrthoDB" id="5489750at2"/>
<feature type="signal peptide" evidence="1">
    <location>
        <begin position="1"/>
        <end position="22"/>
    </location>
</feature>
<organism evidence="2 3">
    <name type="scientific">Aurantiacibacter aquimixticola</name>
    <dbReference type="NCBI Taxonomy" id="1958945"/>
    <lineage>
        <taxon>Bacteria</taxon>
        <taxon>Pseudomonadati</taxon>
        <taxon>Pseudomonadota</taxon>
        <taxon>Alphaproteobacteria</taxon>
        <taxon>Sphingomonadales</taxon>
        <taxon>Erythrobacteraceae</taxon>
        <taxon>Aurantiacibacter</taxon>
    </lineage>
</organism>
<protein>
    <submittedName>
        <fullName evidence="2">Uncharacterized protein</fullName>
    </submittedName>
</protein>
<feature type="chain" id="PRO_5019511313" evidence="1">
    <location>
        <begin position="23"/>
        <end position="143"/>
    </location>
</feature>
<sequence length="143" mass="14939">MRSSPTLVMLAFLTLSACSGGADTVPGDTDDMSPYGGIAEDATIRIAGNEPFWGGTIADGTLTWTTPEDMDGAAVPVDRFAGRGGVSFSGMIEGRSIDIAITPGECSDTMSDRRYPFHASVALGRETLSGCAWREGIDELGEP</sequence>
<gene>
    <name evidence="2" type="ORF">D6201_11880</name>
</gene>
<comment type="caution">
    <text evidence="2">The sequence shown here is derived from an EMBL/GenBank/DDBJ whole genome shotgun (WGS) entry which is preliminary data.</text>
</comment>
<dbReference type="EMBL" id="RAHX01000001">
    <property type="protein sequence ID" value="RJY10387.1"/>
    <property type="molecule type" value="Genomic_DNA"/>
</dbReference>
<dbReference type="PROSITE" id="PS51257">
    <property type="entry name" value="PROKAR_LIPOPROTEIN"/>
    <property type="match status" value="1"/>
</dbReference>
<proteinExistence type="predicted"/>
<accession>A0A419RX86</accession>
<evidence type="ECO:0000313" key="2">
    <source>
        <dbReference type="EMBL" id="RJY10387.1"/>
    </source>
</evidence>